<keyword evidence="1 2" id="KW-0732">Signal</keyword>
<dbReference type="GO" id="GO:0042597">
    <property type="term" value="C:periplasmic space"/>
    <property type="evidence" value="ECO:0007669"/>
    <property type="project" value="UniProtKB-ARBA"/>
</dbReference>
<dbReference type="Proteomes" id="UP000053199">
    <property type="component" value="Unassembled WGS sequence"/>
</dbReference>
<dbReference type="SUPFAM" id="SSF53850">
    <property type="entry name" value="Periplasmic binding protein-like II"/>
    <property type="match status" value="1"/>
</dbReference>
<feature type="chain" id="PRO_5039725698" evidence="2">
    <location>
        <begin position="41"/>
        <end position="550"/>
    </location>
</feature>
<accession>A0A0V8IPK2</accession>
<dbReference type="AlphaFoldDB" id="A0A0V8IPK2"/>
<organism evidence="4 5">
    <name type="scientific">Pseudarthrobacter enclensis</name>
    <dbReference type="NCBI Taxonomy" id="993070"/>
    <lineage>
        <taxon>Bacteria</taxon>
        <taxon>Bacillati</taxon>
        <taxon>Actinomycetota</taxon>
        <taxon>Actinomycetes</taxon>
        <taxon>Micrococcales</taxon>
        <taxon>Micrococcaceae</taxon>
        <taxon>Pseudarthrobacter</taxon>
    </lineage>
</organism>
<dbReference type="GO" id="GO:0043190">
    <property type="term" value="C:ATP-binding cassette (ABC) transporter complex"/>
    <property type="evidence" value="ECO:0007669"/>
    <property type="project" value="InterPro"/>
</dbReference>
<reference evidence="4 5" key="1">
    <citation type="journal article" date="2014" name="Arch. Microbiol.">
        <title>Arthrobacter enclensis sp. nov., isolated from sediment sample.</title>
        <authorList>
            <person name="Dastager S.G."/>
            <person name="Liu Q."/>
            <person name="Tang S.K."/>
            <person name="Krishnamurthi S."/>
            <person name="Lee J.C."/>
            <person name="Li W.J."/>
        </authorList>
    </citation>
    <scope>NUCLEOTIDE SEQUENCE [LARGE SCALE GENOMIC DNA]</scope>
    <source>
        <strain evidence="4 5">NIO-1008</strain>
    </source>
</reference>
<dbReference type="GO" id="GO:1904680">
    <property type="term" value="F:peptide transmembrane transporter activity"/>
    <property type="evidence" value="ECO:0007669"/>
    <property type="project" value="TreeGrafter"/>
</dbReference>
<feature type="signal peptide" evidence="2">
    <location>
        <begin position="1"/>
        <end position="40"/>
    </location>
</feature>
<dbReference type="RefSeq" id="WP_058267766.1">
    <property type="nucleotide sequence ID" value="NZ_FMAZ01000003.1"/>
</dbReference>
<evidence type="ECO:0000259" key="3">
    <source>
        <dbReference type="Pfam" id="PF00496"/>
    </source>
</evidence>
<dbReference type="OrthoDB" id="3225986at2"/>
<dbReference type="InterPro" id="IPR039424">
    <property type="entry name" value="SBP_5"/>
</dbReference>
<evidence type="ECO:0000313" key="5">
    <source>
        <dbReference type="Proteomes" id="UP000053199"/>
    </source>
</evidence>
<dbReference type="PANTHER" id="PTHR30290:SF38">
    <property type="entry name" value="D,D-DIPEPTIDE-BINDING PERIPLASMIC PROTEIN DDPA-RELATED"/>
    <property type="match status" value="1"/>
</dbReference>
<dbReference type="Gene3D" id="3.90.76.10">
    <property type="entry name" value="Dipeptide-binding Protein, Domain 1"/>
    <property type="match status" value="1"/>
</dbReference>
<dbReference type="Gene3D" id="3.10.105.10">
    <property type="entry name" value="Dipeptide-binding Protein, Domain 3"/>
    <property type="match status" value="1"/>
</dbReference>
<protein>
    <submittedName>
        <fullName evidence="4">Peptide ABC transporter substrate-binding protein</fullName>
    </submittedName>
</protein>
<dbReference type="Pfam" id="PF00496">
    <property type="entry name" value="SBP_bac_5"/>
    <property type="match status" value="1"/>
</dbReference>
<dbReference type="InterPro" id="IPR006311">
    <property type="entry name" value="TAT_signal"/>
</dbReference>
<keyword evidence="5" id="KW-1185">Reference proteome</keyword>
<proteinExistence type="predicted"/>
<dbReference type="EMBL" id="LNQM01000003">
    <property type="protein sequence ID" value="KSU76694.1"/>
    <property type="molecule type" value="Genomic_DNA"/>
</dbReference>
<name>A0A0V8IPK2_9MICC</name>
<feature type="domain" description="Solute-binding protein family 5" evidence="3">
    <location>
        <begin position="108"/>
        <end position="458"/>
    </location>
</feature>
<evidence type="ECO:0000256" key="2">
    <source>
        <dbReference type="SAM" id="SignalP"/>
    </source>
</evidence>
<evidence type="ECO:0000313" key="4">
    <source>
        <dbReference type="EMBL" id="KSU76694.1"/>
    </source>
</evidence>
<dbReference type="GO" id="GO:0015833">
    <property type="term" value="P:peptide transport"/>
    <property type="evidence" value="ECO:0007669"/>
    <property type="project" value="TreeGrafter"/>
</dbReference>
<dbReference type="CDD" id="cd00995">
    <property type="entry name" value="PBP2_NikA_DppA_OppA_like"/>
    <property type="match status" value="1"/>
</dbReference>
<dbReference type="PIRSF" id="PIRSF002741">
    <property type="entry name" value="MppA"/>
    <property type="match status" value="1"/>
</dbReference>
<dbReference type="InterPro" id="IPR030678">
    <property type="entry name" value="Peptide/Ni-bd"/>
</dbReference>
<dbReference type="InterPro" id="IPR000914">
    <property type="entry name" value="SBP_5_dom"/>
</dbReference>
<comment type="caution">
    <text evidence="4">The sequence shown here is derived from an EMBL/GenBank/DDBJ whole genome shotgun (WGS) entry which is preliminary data.</text>
</comment>
<sequence>MVRHMNNIKNLPLVNDASRRNFLKLGGAMGLAAAFAGSLAACGGPAATTTGATENTSPINKDLTIEAGISYALSTGFDPISSSGATPMAANLHVFEGLIELHPATREPYNALAAADPKMVSDTQYQVTLRDGAVFHDGSPVTAEDVVFSFTRVMDPANKSLFSQFIPFIKEVKALDAKTVEFTLKYAFPGFGPRISVVKVVPKALTNFPFGSDQLKSFDAKPVGTGPYKLISAVKDDKIVFEANQAYNGPMPALAKGMTWLLLSDAAARVTAMQSGRVQAIEDVPYLDMEGLKSAATVEAVQSFGLLFMMFNCNAAPFNNKLVRQALHYGLDKDSIIKKALFGNAKPASSYFHEGHPDYVKAKNVYGYDAKKAEDLLKEAGVTSLEFELLTTDTAWVKDVAPLMLESWNKIPGVKVTLKNLQSGALYTDRVAKGDYKVVAAPGDPSVFGNDADLLLSWFYAGDTWMKNRAFWGDTPERAQLVDLMSKAGQASKDDAKKLTGEIVDLVSEEVPLYPLFHRQLPSAWDAKKLSGFKPLPTTGVSFVGVGRTA</sequence>
<evidence type="ECO:0000256" key="1">
    <source>
        <dbReference type="ARBA" id="ARBA00022729"/>
    </source>
</evidence>
<dbReference type="PROSITE" id="PS51318">
    <property type="entry name" value="TAT"/>
    <property type="match status" value="1"/>
</dbReference>
<dbReference type="STRING" id="993070.AS031_08780"/>
<dbReference type="Gene3D" id="3.40.190.10">
    <property type="entry name" value="Periplasmic binding protein-like II"/>
    <property type="match status" value="1"/>
</dbReference>
<dbReference type="PANTHER" id="PTHR30290">
    <property type="entry name" value="PERIPLASMIC BINDING COMPONENT OF ABC TRANSPORTER"/>
    <property type="match status" value="1"/>
</dbReference>
<gene>
    <name evidence="4" type="ORF">AS031_08780</name>
</gene>